<gene>
    <name evidence="1" type="ORF">DERYTH_LOCUS13362</name>
</gene>
<evidence type="ECO:0000313" key="1">
    <source>
        <dbReference type="EMBL" id="CAG8707296.1"/>
    </source>
</evidence>
<dbReference type="AlphaFoldDB" id="A0A9N9HV26"/>
<dbReference type="EMBL" id="CAJVPY010009317">
    <property type="protein sequence ID" value="CAG8707296.1"/>
    <property type="molecule type" value="Genomic_DNA"/>
</dbReference>
<protein>
    <submittedName>
        <fullName evidence="1">18403_t:CDS:1</fullName>
    </submittedName>
</protein>
<dbReference type="OrthoDB" id="196847at2759"/>
<comment type="caution">
    <text evidence="1">The sequence shown here is derived from an EMBL/GenBank/DDBJ whole genome shotgun (WGS) entry which is preliminary data.</text>
</comment>
<proteinExistence type="predicted"/>
<accession>A0A9N9HV26</accession>
<reference evidence="1" key="1">
    <citation type="submission" date="2021-06" db="EMBL/GenBank/DDBJ databases">
        <authorList>
            <person name="Kallberg Y."/>
            <person name="Tangrot J."/>
            <person name="Rosling A."/>
        </authorList>
    </citation>
    <scope>NUCLEOTIDE SEQUENCE</scope>
    <source>
        <strain evidence="1">MA453B</strain>
    </source>
</reference>
<dbReference type="Proteomes" id="UP000789405">
    <property type="component" value="Unassembled WGS sequence"/>
</dbReference>
<dbReference type="SUPFAM" id="SSF51246">
    <property type="entry name" value="Rudiment single hybrid motif"/>
    <property type="match status" value="1"/>
</dbReference>
<keyword evidence="2" id="KW-1185">Reference proteome</keyword>
<dbReference type="Gene3D" id="3.30.470.20">
    <property type="entry name" value="ATP-grasp fold, B domain"/>
    <property type="match status" value="1"/>
</dbReference>
<organism evidence="1 2">
    <name type="scientific">Dentiscutata erythropus</name>
    <dbReference type="NCBI Taxonomy" id="1348616"/>
    <lineage>
        <taxon>Eukaryota</taxon>
        <taxon>Fungi</taxon>
        <taxon>Fungi incertae sedis</taxon>
        <taxon>Mucoromycota</taxon>
        <taxon>Glomeromycotina</taxon>
        <taxon>Glomeromycetes</taxon>
        <taxon>Diversisporales</taxon>
        <taxon>Gigasporaceae</taxon>
        <taxon>Dentiscutata</taxon>
    </lineage>
</organism>
<feature type="non-terminal residue" evidence="1">
    <location>
        <position position="113"/>
    </location>
</feature>
<evidence type="ECO:0000313" key="2">
    <source>
        <dbReference type="Proteomes" id="UP000789405"/>
    </source>
</evidence>
<dbReference type="InterPro" id="IPR011054">
    <property type="entry name" value="Rudment_hybrid_motif"/>
</dbReference>
<name>A0A9N9HV26_9GLOM</name>
<sequence>MSCPSFASFPRLDCGNYWIFDTGTHSSALGPDINSSSPGIKPPTSPLSLDNEISVLGHAIQCRVTIENLAQNFQPDTGVYRLSGDNGVWLMMIFRNTSRVEKFFDTKSEKFVQ</sequence>